<comment type="caution">
    <text evidence="2">The sequence shown here is derived from an EMBL/GenBank/DDBJ whole genome shotgun (WGS) entry which is preliminary data.</text>
</comment>
<feature type="transmembrane region" description="Helical" evidence="1">
    <location>
        <begin position="237"/>
        <end position="254"/>
    </location>
</feature>
<organism evidence="2 3">
    <name type="scientific">Orchesella dallaii</name>
    <dbReference type="NCBI Taxonomy" id="48710"/>
    <lineage>
        <taxon>Eukaryota</taxon>
        <taxon>Metazoa</taxon>
        <taxon>Ecdysozoa</taxon>
        <taxon>Arthropoda</taxon>
        <taxon>Hexapoda</taxon>
        <taxon>Collembola</taxon>
        <taxon>Entomobryomorpha</taxon>
        <taxon>Entomobryoidea</taxon>
        <taxon>Orchesellidae</taxon>
        <taxon>Orchesellinae</taxon>
        <taxon>Orchesella</taxon>
    </lineage>
</organism>
<evidence type="ECO:0000313" key="2">
    <source>
        <dbReference type="EMBL" id="CAL8124590.1"/>
    </source>
</evidence>
<keyword evidence="3" id="KW-1185">Reference proteome</keyword>
<proteinExistence type="predicted"/>
<evidence type="ECO:0000313" key="3">
    <source>
        <dbReference type="Proteomes" id="UP001642540"/>
    </source>
</evidence>
<dbReference type="Proteomes" id="UP001642540">
    <property type="component" value="Unassembled WGS sequence"/>
</dbReference>
<keyword evidence="1" id="KW-1133">Transmembrane helix</keyword>
<protein>
    <recommendedName>
        <fullName evidence="4">Odorant receptor</fullName>
    </recommendedName>
</protein>
<keyword evidence="1" id="KW-0812">Transmembrane</keyword>
<sequence>MWTLQQCIQFHDDLVYPSSKNTATPLVIYSLKFYKFLYLGWYKNCLEVEARSDGTLGCKIVKRYIPKTFGSILLGLIPSAILCLLAYSQLMNGGVGVDAPFFVIFLQFFFAGFGIELLLLYLVVVSYPQLAAGYNEINQVFKKQQNLEIAQQQQPAVINKHANFDLLGVFSSGAIMEILLPSFVIPIFLVWMKLDPFFYLVNPFLPTSPPVALHYSIFAFRFSLTFIFWVEYARSGYLISFLGLSWVFPVFKIMEKLLKHQDVSNRTHLTNCTVVYHQLQILLNIVKIPLQHGSSISMGGDHCCIAFMALIIIRGFDTLSFPILFILMAVLTGQVLFLLLFTAAAGTLNEKSLKLVLNMRCMLYAHRRESGHSKLMLKVWKACKNLEGWYAVGLVFTRKSVGQHLGVMADNIINLLLLW</sequence>
<dbReference type="EMBL" id="CAXLJM020000068">
    <property type="protein sequence ID" value="CAL8124590.1"/>
    <property type="molecule type" value="Genomic_DNA"/>
</dbReference>
<feature type="transmembrane region" description="Helical" evidence="1">
    <location>
        <begin position="212"/>
        <end position="230"/>
    </location>
</feature>
<feature type="transmembrane region" description="Helical" evidence="1">
    <location>
        <begin position="166"/>
        <end position="192"/>
    </location>
</feature>
<gene>
    <name evidence="2" type="ORF">ODALV1_LOCUS20678</name>
</gene>
<feature type="transmembrane region" description="Helical" evidence="1">
    <location>
        <begin position="99"/>
        <end position="124"/>
    </location>
</feature>
<feature type="transmembrane region" description="Helical" evidence="1">
    <location>
        <begin position="323"/>
        <end position="345"/>
    </location>
</feature>
<evidence type="ECO:0008006" key="4">
    <source>
        <dbReference type="Google" id="ProtNLM"/>
    </source>
</evidence>
<name>A0ABP1RAL3_9HEXA</name>
<keyword evidence="1" id="KW-0472">Membrane</keyword>
<reference evidence="2 3" key="1">
    <citation type="submission" date="2024-08" db="EMBL/GenBank/DDBJ databases">
        <authorList>
            <person name="Cucini C."/>
            <person name="Frati F."/>
        </authorList>
    </citation>
    <scope>NUCLEOTIDE SEQUENCE [LARGE SCALE GENOMIC DNA]</scope>
</reference>
<feature type="transmembrane region" description="Helical" evidence="1">
    <location>
        <begin position="69"/>
        <end position="87"/>
    </location>
</feature>
<evidence type="ECO:0000256" key="1">
    <source>
        <dbReference type="SAM" id="Phobius"/>
    </source>
</evidence>
<accession>A0ABP1RAL3</accession>